<dbReference type="GO" id="GO:0048046">
    <property type="term" value="C:apoplast"/>
    <property type="evidence" value="ECO:0007669"/>
    <property type="project" value="UniProtKB-SubCell"/>
</dbReference>
<reference evidence="8 9" key="1">
    <citation type="submission" date="2024-01" db="EMBL/GenBank/DDBJ databases">
        <title>The complete chloroplast genome sequence of Lithospermum erythrorhizon: insights into the phylogenetic relationship among Boraginaceae species and the maternal lineages of purple gromwells.</title>
        <authorList>
            <person name="Okada T."/>
            <person name="Watanabe K."/>
        </authorList>
    </citation>
    <scope>NUCLEOTIDE SEQUENCE [LARGE SCALE GENOMIC DNA]</scope>
</reference>
<evidence type="ECO:0000313" key="9">
    <source>
        <dbReference type="Proteomes" id="UP001454036"/>
    </source>
</evidence>
<keyword evidence="3" id="KW-0964">Secreted</keyword>
<proteinExistence type="predicted"/>
<keyword evidence="9" id="KW-1185">Reference proteome</keyword>
<dbReference type="AlphaFoldDB" id="A0AAV3QNY8"/>
<accession>A0AAV3QNY8</accession>
<keyword evidence="6" id="KW-0325">Glycoprotein</keyword>
<dbReference type="PANTHER" id="PTHR31458:SF2">
    <property type="entry name" value="POLYGALACTURONASE 1 BETA-LIKE PROTEIN 2"/>
    <property type="match status" value="1"/>
</dbReference>
<name>A0AAV3QNY8_LITER</name>
<evidence type="ECO:0000259" key="7">
    <source>
        <dbReference type="PROSITE" id="PS51277"/>
    </source>
</evidence>
<dbReference type="PANTHER" id="PTHR31458">
    <property type="entry name" value="POLYGALACTURONASE 1 BETA-LIKE PROTEIN 2"/>
    <property type="match status" value="1"/>
</dbReference>
<evidence type="ECO:0000256" key="2">
    <source>
        <dbReference type="ARBA" id="ARBA00004271"/>
    </source>
</evidence>
<comment type="caution">
    <text evidence="8">The sequence shown here is derived from an EMBL/GenBank/DDBJ whole genome shotgun (WGS) entry which is preliminary data.</text>
</comment>
<organism evidence="8 9">
    <name type="scientific">Lithospermum erythrorhizon</name>
    <name type="common">Purple gromwell</name>
    <name type="synonym">Lithospermum officinale var. erythrorhizon</name>
    <dbReference type="NCBI Taxonomy" id="34254"/>
    <lineage>
        <taxon>Eukaryota</taxon>
        <taxon>Viridiplantae</taxon>
        <taxon>Streptophyta</taxon>
        <taxon>Embryophyta</taxon>
        <taxon>Tracheophyta</taxon>
        <taxon>Spermatophyta</taxon>
        <taxon>Magnoliopsida</taxon>
        <taxon>eudicotyledons</taxon>
        <taxon>Gunneridae</taxon>
        <taxon>Pentapetalae</taxon>
        <taxon>asterids</taxon>
        <taxon>lamiids</taxon>
        <taxon>Boraginales</taxon>
        <taxon>Boraginaceae</taxon>
        <taxon>Boraginoideae</taxon>
        <taxon>Lithospermeae</taxon>
        <taxon>Lithospermum</taxon>
    </lineage>
</organism>
<evidence type="ECO:0000313" key="8">
    <source>
        <dbReference type="EMBL" id="GAA0165760.1"/>
    </source>
</evidence>
<sequence length="262" mass="29338">MPRNEFKSYGDGGKIHVQTFKNYREGSVLGEDSFQSYSKNPNVPEVNFANYNQSFNHGNDDFTSYGENAKRPKVGFKLYGFHFENIFKRYAKNGNTSFAKYSNFSINSNIGRSKGVVMPVPNIRDKMSKRSFLPRSIAAKMPFSMAEIGQLKKVFHDEGAPSPGEIKQCMRSAEDMIDFATSVLGRNVEVKTTENTEGSDGNIMIGPVKAINGGKVTTSVSCHQSLVPYLMYYCHSVPKVRVYEADILDPQSKNDMTWTAPD</sequence>
<dbReference type="Proteomes" id="UP001454036">
    <property type="component" value="Unassembled WGS sequence"/>
</dbReference>
<evidence type="ECO:0000256" key="3">
    <source>
        <dbReference type="ARBA" id="ARBA00022512"/>
    </source>
</evidence>
<dbReference type="PROSITE" id="PS51277">
    <property type="entry name" value="BURP"/>
    <property type="match status" value="1"/>
</dbReference>
<dbReference type="Pfam" id="PF03181">
    <property type="entry name" value="BURP"/>
    <property type="match status" value="1"/>
</dbReference>
<keyword evidence="4" id="KW-0052">Apoplast</keyword>
<evidence type="ECO:0000256" key="1">
    <source>
        <dbReference type="ARBA" id="ARBA00004191"/>
    </source>
</evidence>
<dbReference type="InterPro" id="IPR004873">
    <property type="entry name" value="BURP_dom"/>
</dbReference>
<comment type="subcellular location">
    <subcellularLocation>
        <location evidence="1">Secreted</location>
        <location evidence="1">Cell wall</location>
    </subcellularLocation>
    <subcellularLocation>
        <location evidence="2">Secreted</location>
        <location evidence="2">Extracellular space</location>
        <location evidence="2">Apoplast</location>
    </subcellularLocation>
</comment>
<evidence type="ECO:0000256" key="5">
    <source>
        <dbReference type="ARBA" id="ARBA00022729"/>
    </source>
</evidence>
<dbReference type="InterPro" id="IPR051897">
    <property type="entry name" value="PG-associated_BURP"/>
</dbReference>
<feature type="domain" description="BURP" evidence="7">
    <location>
        <begin position="81"/>
        <end position="262"/>
    </location>
</feature>
<dbReference type="SMART" id="SM01045">
    <property type="entry name" value="BURP"/>
    <property type="match status" value="1"/>
</dbReference>
<gene>
    <name evidence="8" type="ORF">LIER_21080</name>
</gene>
<evidence type="ECO:0000256" key="6">
    <source>
        <dbReference type="ARBA" id="ARBA00023180"/>
    </source>
</evidence>
<keyword evidence="3" id="KW-0134">Cell wall</keyword>
<dbReference type="EMBL" id="BAABME010005484">
    <property type="protein sequence ID" value="GAA0165760.1"/>
    <property type="molecule type" value="Genomic_DNA"/>
</dbReference>
<protein>
    <recommendedName>
        <fullName evidence="7">BURP domain-containing protein</fullName>
    </recommendedName>
</protein>
<evidence type="ECO:0000256" key="4">
    <source>
        <dbReference type="ARBA" id="ARBA00022523"/>
    </source>
</evidence>
<keyword evidence="5" id="KW-0732">Signal</keyword>